<dbReference type="EMBL" id="VOPW01000001">
    <property type="protein sequence ID" value="TXC65492.1"/>
    <property type="molecule type" value="Genomic_DNA"/>
</dbReference>
<evidence type="ECO:0000259" key="11">
    <source>
        <dbReference type="PROSITE" id="PS51713"/>
    </source>
</evidence>
<comment type="function">
    <text evidence="7">An essential GTPase that binds both GDP and GTP, with rapid nucleotide exchange. Plays a role in 16S rRNA processing and 30S ribosomal subunit biogenesis and possibly also in cell cycle regulation and energy metabolism.</text>
</comment>
<dbReference type="PROSITE" id="PS51713">
    <property type="entry name" value="G_ERA"/>
    <property type="match status" value="1"/>
</dbReference>
<keyword evidence="7" id="KW-0963">Cytoplasm</keyword>
<dbReference type="NCBIfam" id="TIGR00436">
    <property type="entry name" value="era"/>
    <property type="match status" value="1"/>
</dbReference>
<feature type="region of interest" description="G2" evidence="8">
    <location>
        <begin position="49"/>
        <end position="53"/>
    </location>
</feature>
<feature type="binding site" evidence="7">
    <location>
        <begin position="70"/>
        <end position="74"/>
    </location>
    <ligand>
        <name>GTP</name>
        <dbReference type="ChEBI" id="CHEBI:37565"/>
    </ligand>
</feature>
<feature type="binding site" evidence="7">
    <location>
        <begin position="135"/>
        <end position="138"/>
    </location>
    <ligand>
        <name>GTP</name>
        <dbReference type="ChEBI" id="CHEBI:37565"/>
    </ligand>
</feature>
<dbReference type="InterPro" id="IPR009019">
    <property type="entry name" value="KH_sf_prok-type"/>
</dbReference>
<accession>A0A5C6TY32</accession>
<dbReference type="PROSITE" id="PS50823">
    <property type="entry name" value="KH_TYPE_2"/>
    <property type="match status" value="1"/>
</dbReference>
<keyword evidence="7" id="KW-1003">Cell membrane</keyword>
<feature type="region of interest" description="G3" evidence="8">
    <location>
        <begin position="70"/>
        <end position="73"/>
    </location>
</feature>
<dbReference type="GO" id="GO:0005886">
    <property type="term" value="C:plasma membrane"/>
    <property type="evidence" value="ECO:0007669"/>
    <property type="project" value="UniProtKB-SubCell"/>
</dbReference>
<feature type="region of interest" description="G1" evidence="8">
    <location>
        <begin position="23"/>
        <end position="30"/>
    </location>
</feature>
<evidence type="ECO:0000256" key="9">
    <source>
        <dbReference type="RuleBase" id="RU003761"/>
    </source>
</evidence>
<evidence type="ECO:0000256" key="7">
    <source>
        <dbReference type="HAMAP-Rule" id="MF_00367"/>
    </source>
</evidence>
<dbReference type="CDD" id="cd22534">
    <property type="entry name" value="KH-II_Era"/>
    <property type="match status" value="1"/>
</dbReference>
<evidence type="ECO:0000256" key="2">
    <source>
        <dbReference type="ARBA" id="ARBA00020484"/>
    </source>
</evidence>
<dbReference type="CDD" id="cd04163">
    <property type="entry name" value="Era"/>
    <property type="match status" value="1"/>
</dbReference>
<evidence type="ECO:0000256" key="8">
    <source>
        <dbReference type="PROSITE-ProRule" id="PRU01050"/>
    </source>
</evidence>
<feature type="region of interest" description="G4" evidence="8">
    <location>
        <begin position="135"/>
        <end position="138"/>
    </location>
</feature>
<evidence type="ECO:0000256" key="1">
    <source>
        <dbReference type="ARBA" id="ARBA00007921"/>
    </source>
</evidence>
<evidence type="ECO:0000256" key="3">
    <source>
        <dbReference type="ARBA" id="ARBA00022517"/>
    </source>
</evidence>
<sequence>MSESDGHEEPPAAQRCGLIAIVGRPNVGKSTLLNALVGQKISITSAKAQTTRHRITGIRTVDDTQFVFVDTPGFQTRHGAALNRTLNRTVQGVLADVDVVLFVVEAGRFGLDDAKVLSLIQGDGMKDKPVFLIANKLDAVQRRAELMPWLKGMQDRHAFAEFVPLSAKKAADMERLLQIIRPYLPEQGWFYEEDALTDRSERFLASEIIREKLFRLTGDELPYTSTVVIDKFEEEGHLRRIAASIVVERDAHKGMIIGSGGERLKRIGSEARQELEQLMDAKVFLELFVKVRSGWAADEDHLRSYGYE</sequence>
<dbReference type="GO" id="GO:0005525">
    <property type="term" value="F:GTP binding"/>
    <property type="evidence" value="ECO:0007669"/>
    <property type="project" value="UniProtKB-UniRule"/>
</dbReference>
<keyword evidence="7" id="KW-0472">Membrane</keyword>
<dbReference type="AlphaFoldDB" id="A0A5C6TY32"/>
<comment type="similarity">
    <text evidence="1 7 8 9">Belongs to the TRAFAC class TrmE-Era-EngA-EngB-Septin-like GTPase superfamily. Era GTPase family.</text>
</comment>
<dbReference type="InterPro" id="IPR006073">
    <property type="entry name" value="GTP-bd"/>
</dbReference>
<keyword evidence="6 7" id="KW-0342">GTP-binding</keyword>
<evidence type="ECO:0000313" key="12">
    <source>
        <dbReference type="EMBL" id="TXC65492.1"/>
    </source>
</evidence>
<dbReference type="Pfam" id="PF07650">
    <property type="entry name" value="KH_2"/>
    <property type="match status" value="1"/>
</dbReference>
<dbReference type="Pfam" id="PF01926">
    <property type="entry name" value="MMR_HSR1"/>
    <property type="match status" value="1"/>
</dbReference>
<dbReference type="Gene3D" id="3.30.300.20">
    <property type="match status" value="1"/>
</dbReference>
<keyword evidence="5 7" id="KW-0694">RNA-binding</keyword>
<dbReference type="NCBIfam" id="NF000908">
    <property type="entry name" value="PRK00089.1"/>
    <property type="match status" value="1"/>
</dbReference>
<dbReference type="SUPFAM" id="SSF54814">
    <property type="entry name" value="Prokaryotic type KH domain (KH-domain type II)"/>
    <property type="match status" value="1"/>
</dbReference>
<feature type="domain" description="KH type-2" evidence="10">
    <location>
        <begin position="209"/>
        <end position="293"/>
    </location>
</feature>
<feature type="binding site" evidence="7">
    <location>
        <begin position="23"/>
        <end position="30"/>
    </location>
    <ligand>
        <name>GTP</name>
        <dbReference type="ChEBI" id="CHEBI:37565"/>
    </ligand>
</feature>
<dbReference type="GO" id="GO:0043024">
    <property type="term" value="F:ribosomal small subunit binding"/>
    <property type="evidence" value="ECO:0007669"/>
    <property type="project" value="TreeGrafter"/>
</dbReference>
<dbReference type="PRINTS" id="PR00326">
    <property type="entry name" value="GTP1OBG"/>
</dbReference>
<dbReference type="NCBIfam" id="TIGR00231">
    <property type="entry name" value="small_GTP"/>
    <property type="match status" value="1"/>
</dbReference>
<dbReference type="FunFam" id="3.30.300.20:FF:000003">
    <property type="entry name" value="GTPase Era"/>
    <property type="match status" value="1"/>
</dbReference>
<reference evidence="12 13" key="1">
    <citation type="submission" date="2019-08" db="EMBL/GenBank/DDBJ databases">
        <authorList>
            <person name="Khan S.A."/>
            <person name="Jeon C.O."/>
            <person name="Jeong S.E."/>
        </authorList>
    </citation>
    <scope>NUCLEOTIDE SEQUENCE [LARGE SCALE GENOMIC DNA]</scope>
    <source>
        <strain evidence="13">IMCC1728</strain>
    </source>
</reference>
<gene>
    <name evidence="7" type="primary">era</name>
    <name evidence="12" type="ORF">FSC37_03445</name>
</gene>
<comment type="subcellular location">
    <subcellularLocation>
        <location evidence="7">Cytoplasm</location>
    </subcellularLocation>
    <subcellularLocation>
        <location evidence="7">Cell membrane</location>
        <topology evidence="7">Peripheral membrane protein</topology>
    </subcellularLocation>
</comment>
<dbReference type="GO" id="GO:0070181">
    <property type="term" value="F:small ribosomal subunit rRNA binding"/>
    <property type="evidence" value="ECO:0007669"/>
    <property type="project" value="UniProtKB-UniRule"/>
</dbReference>
<evidence type="ECO:0000259" key="10">
    <source>
        <dbReference type="PROSITE" id="PS50823"/>
    </source>
</evidence>
<dbReference type="InterPro" id="IPR015946">
    <property type="entry name" value="KH_dom-like_a/b"/>
</dbReference>
<proteinExistence type="inferred from homology"/>
<evidence type="ECO:0000256" key="4">
    <source>
        <dbReference type="ARBA" id="ARBA00022741"/>
    </source>
</evidence>
<keyword evidence="3 7" id="KW-0690">Ribosome biogenesis</keyword>
<dbReference type="SUPFAM" id="SSF52540">
    <property type="entry name" value="P-loop containing nucleoside triphosphate hydrolases"/>
    <property type="match status" value="1"/>
</dbReference>
<dbReference type="Gene3D" id="3.40.50.300">
    <property type="entry name" value="P-loop containing nucleotide triphosphate hydrolases"/>
    <property type="match status" value="1"/>
</dbReference>
<dbReference type="InterPro" id="IPR005662">
    <property type="entry name" value="GTPase_Era-like"/>
</dbReference>
<dbReference type="GO" id="GO:0000028">
    <property type="term" value="P:ribosomal small subunit assembly"/>
    <property type="evidence" value="ECO:0007669"/>
    <property type="project" value="TreeGrafter"/>
</dbReference>
<evidence type="ECO:0000256" key="5">
    <source>
        <dbReference type="ARBA" id="ARBA00022884"/>
    </source>
</evidence>
<dbReference type="InterPro" id="IPR027417">
    <property type="entry name" value="P-loop_NTPase"/>
</dbReference>
<keyword evidence="13" id="KW-1185">Reference proteome</keyword>
<comment type="caution">
    <text evidence="12">The sequence shown here is derived from an EMBL/GenBank/DDBJ whole genome shotgun (WGS) entry which is preliminary data.</text>
</comment>
<feature type="domain" description="Era-type G" evidence="11">
    <location>
        <begin position="15"/>
        <end position="186"/>
    </location>
</feature>
<evidence type="ECO:0000313" key="13">
    <source>
        <dbReference type="Proteomes" id="UP000321832"/>
    </source>
</evidence>
<evidence type="ECO:0000256" key="6">
    <source>
        <dbReference type="ARBA" id="ARBA00023134"/>
    </source>
</evidence>
<dbReference type="GO" id="GO:0003924">
    <property type="term" value="F:GTPase activity"/>
    <property type="evidence" value="ECO:0007669"/>
    <property type="project" value="UniProtKB-UniRule"/>
</dbReference>
<keyword evidence="7" id="KW-0699">rRNA-binding</keyword>
<dbReference type="Proteomes" id="UP000321832">
    <property type="component" value="Unassembled WGS sequence"/>
</dbReference>
<organism evidence="12 13">
    <name type="scientific">Piscinibacter aquaticus</name>
    <dbReference type="NCBI Taxonomy" id="392597"/>
    <lineage>
        <taxon>Bacteria</taxon>
        <taxon>Pseudomonadati</taxon>
        <taxon>Pseudomonadota</taxon>
        <taxon>Betaproteobacteria</taxon>
        <taxon>Burkholderiales</taxon>
        <taxon>Sphaerotilaceae</taxon>
        <taxon>Piscinibacter</taxon>
    </lineage>
</organism>
<dbReference type="HAMAP" id="MF_00367">
    <property type="entry name" value="GTPase_Era"/>
    <property type="match status" value="1"/>
</dbReference>
<name>A0A5C6TY32_9BURK</name>
<dbReference type="InterPro" id="IPR004044">
    <property type="entry name" value="KH_dom_type_2"/>
</dbReference>
<comment type="subunit">
    <text evidence="7">Monomer.</text>
</comment>
<protein>
    <recommendedName>
        <fullName evidence="2 7">GTPase Era</fullName>
    </recommendedName>
</protein>
<dbReference type="PANTHER" id="PTHR42698">
    <property type="entry name" value="GTPASE ERA"/>
    <property type="match status" value="1"/>
</dbReference>
<dbReference type="PANTHER" id="PTHR42698:SF1">
    <property type="entry name" value="GTPASE ERA, MITOCHONDRIAL"/>
    <property type="match status" value="1"/>
</dbReference>
<dbReference type="GO" id="GO:0005829">
    <property type="term" value="C:cytosol"/>
    <property type="evidence" value="ECO:0007669"/>
    <property type="project" value="TreeGrafter"/>
</dbReference>
<feature type="region of interest" description="G5" evidence="8">
    <location>
        <begin position="165"/>
        <end position="167"/>
    </location>
</feature>
<dbReference type="InterPro" id="IPR030388">
    <property type="entry name" value="G_ERA_dom"/>
</dbReference>
<keyword evidence="4 7" id="KW-0547">Nucleotide-binding</keyword>
<dbReference type="InterPro" id="IPR005225">
    <property type="entry name" value="Small_GTP-bd"/>
</dbReference>